<feature type="domain" description="Predicted membrane protein YciQ-like C-terminal" evidence="5">
    <location>
        <begin position="277"/>
        <end position="501"/>
    </location>
</feature>
<comment type="caution">
    <text evidence="6">The sequence shown here is derived from an EMBL/GenBank/DDBJ whole genome shotgun (WGS) entry which is preliminary data.</text>
</comment>
<protein>
    <submittedName>
        <fullName evidence="6">DUF2207 domain-containing protein</fullName>
    </submittedName>
</protein>
<feature type="chain" id="PRO_5023129465" evidence="3">
    <location>
        <begin position="26"/>
        <end position="576"/>
    </location>
</feature>
<accession>A0A5C5U4F0</accession>
<feature type="region of interest" description="Disordered" evidence="1">
    <location>
        <begin position="543"/>
        <end position="576"/>
    </location>
</feature>
<dbReference type="AlphaFoldDB" id="A0A5C5U4F0"/>
<proteinExistence type="predicted"/>
<evidence type="ECO:0000313" key="7">
    <source>
        <dbReference type="Proteomes" id="UP000315949"/>
    </source>
</evidence>
<sequence length="576" mass="61583">MNANRFALLALVLPWLLAWATTTAAAERIEAYDVRIDVAADGSLVVTEHIRVHAEGDRIRRGLYRDFPTRYRDRHGNRVVVGFEVLEVLRDGRPEPWFTERRGNGVRVNTGNDDFLPVPATYSYVLRYRTTRQLGFFDAHDELYFNAIGTGWVFPVLAGSVEVRLPQAVPPETMQAEAYTGPQGAGGRDYVVQLPEPGLAHWRASRPLEPGEGLTVVLAFPKGIVAEPDAAQRLRWLLADNRGPLVAACGLLVLLAWCLVRWWQVGRDPGPGTVVVRYTPPDGISPAGLRYVRRMGYDTRCYTADVLALAVDGALGIERDRDDDWTLRRGGGAPTGDERTALLGALFEQGSPVALDQSNAVRLQGAVRRHADALARRFKGTMFRNHGGSSAIALLIAMASATFALWAGRGDALPLTLLLIAPMAVVVVGFFVLVRAPTPEGRRLLDEIEGLRRYLGVAERQDLQRLPGPGDAAPPLDAHRFEQLLPYAVALDVEQAWTEKFTRAVGAAAAAAATASIAWFKGGRAGINDVGSFTSALGKGLTSQIASSSTPPGSGAGGGGGGFSGGGGGGGGGGGR</sequence>
<dbReference type="Proteomes" id="UP000315949">
    <property type="component" value="Unassembled WGS sequence"/>
</dbReference>
<keyword evidence="7" id="KW-1185">Reference proteome</keyword>
<dbReference type="InterPro" id="IPR048389">
    <property type="entry name" value="YciQ-like_C"/>
</dbReference>
<feature type="transmembrane region" description="Helical" evidence="2">
    <location>
        <begin position="412"/>
        <end position="434"/>
    </location>
</feature>
<evidence type="ECO:0000256" key="2">
    <source>
        <dbReference type="SAM" id="Phobius"/>
    </source>
</evidence>
<dbReference type="RefSeq" id="WP_146311249.1">
    <property type="nucleotide sequence ID" value="NZ_VOHE01000002.1"/>
</dbReference>
<feature type="compositionally biased region" description="Gly residues" evidence="1">
    <location>
        <begin position="554"/>
        <end position="576"/>
    </location>
</feature>
<feature type="compositionally biased region" description="Polar residues" evidence="1">
    <location>
        <begin position="543"/>
        <end position="552"/>
    </location>
</feature>
<evidence type="ECO:0000256" key="1">
    <source>
        <dbReference type="SAM" id="MobiDB-lite"/>
    </source>
</evidence>
<evidence type="ECO:0000256" key="3">
    <source>
        <dbReference type="SAM" id="SignalP"/>
    </source>
</evidence>
<dbReference type="OrthoDB" id="9767603at2"/>
<dbReference type="EMBL" id="VOHE01000002">
    <property type="protein sequence ID" value="TWT20618.1"/>
    <property type="molecule type" value="Genomic_DNA"/>
</dbReference>
<organism evidence="6 7">
    <name type="scientific">Luteimonas wenzhouensis</name>
    <dbReference type="NCBI Taxonomy" id="2599615"/>
    <lineage>
        <taxon>Bacteria</taxon>
        <taxon>Pseudomonadati</taxon>
        <taxon>Pseudomonadota</taxon>
        <taxon>Gammaproteobacteria</taxon>
        <taxon>Lysobacterales</taxon>
        <taxon>Lysobacteraceae</taxon>
        <taxon>Luteimonas</taxon>
    </lineage>
</organism>
<keyword evidence="2" id="KW-0812">Transmembrane</keyword>
<evidence type="ECO:0000259" key="4">
    <source>
        <dbReference type="Pfam" id="PF09972"/>
    </source>
</evidence>
<reference evidence="6 7" key="1">
    <citation type="submission" date="2019-07" db="EMBL/GenBank/DDBJ databases">
        <title>Luteimonas sp. YD-1 nov., isolated from acidic soil.</title>
        <authorList>
            <person name="Zhou J."/>
        </authorList>
    </citation>
    <scope>NUCLEOTIDE SEQUENCE [LARGE SCALE GENOMIC DNA]</scope>
    <source>
        <strain evidence="6 7">YD-1</strain>
    </source>
</reference>
<evidence type="ECO:0000259" key="5">
    <source>
        <dbReference type="Pfam" id="PF20990"/>
    </source>
</evidence>
<keyword evidence="3" id="KW-0732">Signal</keyword>
<name>A0A5C5U4F0_9GAMM</name>
<evidence type="ECO:0000313" key="6">
    <source>
        <dbReference type="EMBL" id="TWT20618.1"/>
    </source>
</evidence>
<keyword evidence="2" id="KW-1133">Transmembrane helix</keyword>
<feature type="domain" description="DUF2207" evidence="4">
    <location>
        <begin position="28"/>
        <end position="220"/>
    </location>
</feature>
<dbReference type="Pfam" id="PF09972">
    <property type="entry name" value="DUF2207"/>
    <property type="match status" value="1"/>
</dbReference>
<gene>
    <name evidence="6" type="ORF">FQY79_04595</name>
</gene>
<dbReference type="Pfam" id="PF20990">
    <property type="entry name" value="DUF2207_C"/>
    <property type="match status" value="1"/>
</dbReference>
<feature type="transmembrane region" description="Helical" evidence="2">
    <location>
        <begin position="386"/>
        <end position="406"/>
    </location>
</feature>
<feature type="signal peptide" evidence="3">
    <location>
        <begin position="1"/>
        <end position="25"/>
    </location>
</feature>
<dbReference type="InterPro" id="IPR018702">
    <property type="entry name" value="DUF2207"/>
</dbReference>
<feature type="transmembrane region" description="Helical" evidence="2">
    <location>
        <begin position="245"/>
        <end position="263"/>
    </location>
</feature>
<keyword evidence="2" id="KW-0472">Membrane</keyword>